<evidence type="ECO:0000313" key="10">
    <source>
        <dbReference type="EMBL" id="SFL56999.1"/>
    </source>
</evidence>
<dbReference type="GO" id="GO:0030145">
    <property type="term" value="F:manganese ion binding"/>
    <property type="evidence" value="ECO:0007669"/>
    <property type="project" value="UniProtKB-UniRule"/>
</dbReference>
<dbReference type="PIRSF" id="PIRSF001478">
    <property type="entry name" value="L-ara_isomerase"/>
    <property type="match status" value="1"/>
</dbReference>
<dbReference type="SUPFAM" id="SSF50443">
    <property type="entry name" value="FucI/AraA C-terminal domain-like"/>
    <property type="match status" value="1"/>
</dbReference>
<dbReference type="Proteomes" id="UP000199520">
    <property type="component" value="Unassembled WGS sequence"/>
</dbReference>
<dbReference type="InterPro" id="IPR004216">
    <property type="entry name" value="Fuc/Ara_isomerase_C"/>
</dbReference>
<feature type="domain" description="L-arabinose isomerase C-terminal" evidence="8">
    <location>
        <begin position="329"/>
        <end position="472"/>
    </location>
</feature>
<feature type="binding site" evidence="6">
    <location>
        <position position="334"/>
    </location>
    <ligand>
        <name>Mn(2+)</name>
        <dbReference type="ChEBI" id="CHEBI:29035"/>
    </ligand>
</feature>
<feature type="binding site" evidence="6">
    <location>
        <position position="307"/>
    </location>
    <ligand>
        <name>Mn(2+)</name>
        <dbReference type="ChEBI" id="CHEBI:29035"/>
    </ligand>
</feature>
<sequence length="500" mass="55874">MFTNLKNKEVWFITGSQHLYGEETLKEVAKHSQTIAASLGENEKIPVKVIFKPVLTSSDAIYDLCVEANTSKNCIGLIAWMHTFSPAKMWINGLNILNKPLAHLDTQYNRDIPWSDIDMNFMNSNQSAHGDREFGFICTRMKRARKVIVGYWKDEAVIQKLAVWCGAALAWNDLQGAKFARFGDNMREVAVTEGDKVEAQMKFGYSVNGYALGDLIKYVDGVSNAEIRSLVAEYEESYEIQPELAQDGAKRASLKDAAKIELGMRQFLEEGNFKGFTSNFENLYGLSQLPGLACQRLMAAGYGFGGEGDWKTAVLIRAMKVMSYGLIGGTSFMEDYTYHLEDGNMKVLGSHMLEVCPSIANKKPSMEIHPLSIGGKDDPVRLVFNVAAGRGLNATIIDMGSRFRLIVNELDVVNPDYDLPKLPVARALWVPQPDLKVGTQAWILAGGAHHSGFSQAVTKEHLEDFSEIAGIEFVLINHETKIHELKKELRWNDLYYHLAK</sequence>
<evidence type="ECO:0000259" key="9">
    <source>
        <dbReference type="Pfam" id="PF24856"/>
    </source>
</evidence>
<evidence type="ECO:0000256" key="2">
    <source>
        <dbReference type="ARBA" id="ARBA00022935"/>
    </source>
</evidence>
<evidence type="ECO:0000256" key="3">
    <source>
        <dbReference type="ARBA" id="ARBA00023211"/>
    </source>
</evidence>
<dbReference type="Pfam" id="PF11762">
    <property type="entry name" value="Arabinose_Iso_C"/>
    <property type="match status" value="1"/>
</dbReference>
<dbReference type="EC" id="5.3.1.4" evidence="6"/>
<dbReference type="GO" id="GO:0005829">
    <property type="term" value="C:cytosol"/>
    <property type="evidence" value="ECO:0007669"/>
    <property type="project" value="TreeGrafter"/>
</dbReference>
<dbReference type="NCBIfam" id="NF002795">
    <property type="entry name" value="PRK02929.1"/>
    <property type="match status" value="1"/>
</dbReference>
<reference evidence="11" key="1">
    <citation type="submission" date="2016-10" db="EMBL/GenBank/DDBJ databases">
        <authorList>
            <person name="Varghese N."/>
            <person name="Submissions S."/>
        </authorList>
    </citation>
    <scope>NUCLEOTIDE SEQUENCE [LARGE SCALE GENOMIC DNA]</scope>
    <source>
        <strain evidence="11">DSM 13327</strain>
    </source>
</reference>
<keyword evidence="5 6" id="KW-0119">Carbohydrate metabolism</keyword>
<name>A0A1I4IRK3_9FIRM</name>
<accession>A0A1I4IRK3</accession>
<dbReference type="UniPathway" id="UPA00145">
    <property type="reaction ID" value="UER00565"/>
</dbReference>
<dbReference type="InterPro" id="IPR055390">
    <property type="entry name" value="AraA_central"/>
</dbReference>
<dbReference type="InterPro" id="IPR055389">
    <property type="entry name" value="AraA_N"/>
</dbReference>
<comment type="function">
    <text evidence="6">Catalyzes the conversion of L-arabinose to L-ribulose.</text>
</comment>
<dbReference type="GO" id="GO:0019569">
    <property type="term" value="P:L-arabinose catabolic process to D-xylulose 5-phosphate"/>
    <property type="evidence" value="ECO:0007669"/>
    <property type="project" value="UniProtKB-UniRule"/>
</dbReference>
<gene>
    <name evidence="6" type="primary">araA</name>
    <name evidence="10" type="ORF">SAMN04490355_100963</name>
</gene>
<organism evidence="10 11">
    <name type="scientific">Pelosinus propionicus DSM 13327</name>
    <dbReference type="NCBI Taxonomy" id="1123291"/>
    <lineage>
        <taxon>Bacteria</taxon>
        <taxon>Bacillati</taxon>
        <taxon>Bacillota</taxon>
        <taxon>Negativicutes</taxon>
        <taxon>Selenomonadales</taxon>
        <taxon>Sporomusaceae</taxon>
        <taxon>Pelosinus</taxon>
    </lineage>
</organism>
<evidence type="ECO:0000256" key="1">
    <source>
        <dbReference type="ARBA" id="ARBA00022723"/>
    </source>
</evidence>
<protein>
    <recommendedName>
        <fullName evidence="6">L-arabinose isomerase</fullName>
        <ecNumber evidence="6">5.3.1.4</ecNumber>
    </recommendedName>
</protein>
<comment type="pathway">
    <text evidence="6">Carbohydrate degradation; L-arabinose degradation via L-ribulose; D-xylulose 5-phosphate from L-arabinose (bacterial route): step 1/3.</text>
</comment>
<comment type="similarity">
    <text evidence="6">Belongs to the arabinose isomerase family.</text>
</comment>
<dbReference type="InterPro" id="IPR003762">
    <property type="entry name" value="Lara_isomerase"/>
</dbReference>
<comment type="catalytic activity">
    <reaction evidence="6">
        <text>beta-L-arabinopyranose = L-ribulose</text>
        <dbReference type="Rhea" id="RHEA:14821"/>
        <dbReference type="ChEBI" id="CHEBI:16880"/>
        <dbReference type="ChEBI" id="CHEBI:40886"/>
        <dbReference type="EC" id="5.3.1.4"/>
    </reaction>
</comment>
<dbReference type="STRING" id="1123291.SAMN04490355_100963"/>
<dbReference type="Pfam" id="PF24856">
    <property type="entry name" value="AraA_central"/>
    <property type="match status" value="1"/>
</dbReference>
<dbReference type="PANTHER" id="PTHR38464">
    <property type="entry name" value="L-ARABINOSE ISOMERASE"/>
    <property type="match status" value="1"/>
</dbReference>
<dbReference type="PANTHER" id="PTHR38464:SF1">
    <property type="entry name" value="L-ARABINOSE ISOMERASE"/>
    <property type="match status" value="1"/>
</dbReference>
<dbReference type="OrthoDB" id="9765600at2"/>
<evidence type="ECO:0000313" key="11">
    <source>
        <dbReference type="Proteomes" id="UP000199520"/>
    </source>
</evidence>
<dbReference type="SUPFAM" id="SSF53743">
    <property type="entry name" value="FucI/AraA N-terminal and middle domains"/>
    <property type="match status" value="1"/>
</dbReference>
<dbReference type="GO" id="GO:0008733">
    <property type="term" value="F:L-arabinose isomerase activity"/>
    <property type="evidence" value="ECO:0007669"/>
    <property type="project" value="UniProtKB-UniRule"/>
</dbReference>
<keyword evidence="1 6" id="KW-0479">Metal-binding</keyword>
<keyword evidence="3 6" id="KW-0464">Manganese</keyword>
<dbReference type="CDD" id="cd03557">
    <property type="entry name" value="L-arabinose_isomerase"/>
    <property type="match status" value="1"/>
</dbReference>
<comment type="cofactor">
    <cofactor evidence="6">
        <name>Mn(2+)</name>
        <dbReference type="ChEBI" id="CHEBI:29035"/>
    </cofactor>
    <text evidence="6">Binds 1 Mn(2+) ion per subunit.</text>
</comment>
<feature type="domain" description="L-arabinose isomerase N-terminal" evidence="7">
    <location>
        <begin position="9"/>
        <end position="174"/>
    </location>
</feature>
<proteinExistence type="inferred from homology"/>
<feature type="binding site" evidence="6">
    <location>
        <position position="351"/>
    </location>
    <ligand>
        <name>Mn(2+)</name>
        <dbReference type="ChEBI" id="CHEBI:29035"/>
    </ligand>
</feature>
<evidence type="ECO:0000256" key="4">
    <source>
        <dbReference type="ARBA" id="ARBA00023235"/>
    </source>
</evidence>
<keyword evidence="4 6" id="KW-0413">Isomerase</keyword>
<dbReference type="Gene3D" id="3.40.50.10940">
    <property type="match status" value="1"/>
</dbReference>
<feature type="binding site" evidence="6">
    <location>
        <position position="450"/>
    </location>
    <ligand>
        <name>Mn(2+)</name>
        <dbReference type="ChEBI" id="CHEBI:29035"/>
    </ligand>
</feature>
<evidence type="ECO:0000256" key="6">
    <source>
        <dbReference type="HAMAP-Rule" id="MF_00519"/>
    </source>
</evidence>
<dbReference type="Pfam" id="PF02610">
    <property type="entry name" value="AraA_N"/>
    <property type="match status" value="1"/>
</dbReference>
<keyword evidence="11" id="KW-1185">Reference proteome</keyword>
<keyword evidence="2 6" id="KW-0054">Arabinose catabolism</keyword>
<dbReference type="InterPro" id="IPR038583">
    <property type="entry name" value="AraA_N_sf"/>
</dbReference>
<dbReference type="InterPro" id="IPR024664">
    <property type="entry name" value="Ara_Isoase_C"/>
</dbReference>
<dbReference type="AlphaFoldDB" id="A0A1I4IRK3"/>
<evidence type="ECO:0000259" key="8">
    <source>
        <dbReference type="Pfam" id="PF11762"/>
    </source>
</evidence>
<evidence type="ECO:0000256" key="5">
    <source>
        <dbReference type="ARBA" id="ARBA00023277"/>
    </source>
</evidence>
<evidence type="ECO:0000259" key="7">
    <source>
        <dbReference type="Pfam" id="PF02610"/>
    </source>
</evidence>
<feature type="domain" description="L-arabinose isomerase central" evidence="9">
    <location>
        <begin position="178"/>
        <end position="325"/>
    </location>
</feature>
<dbReference type="InterPro" id="IPR009015">
    <property type="entry name" value="Fucose_isomerase_N/cen_sf"/>
</dbReference>
<dbReference type="RefSeq" id="WP_090934141.1">
    <property type="nucleotide sequence ID" value="NZ_FOTS01000009.1"/>
</dbReference>
<dbReference type="HAMAP" id="MF_00519">
    <property type="entry name" value="Arabinose_Isome"/>
    <property type="match status" value="1"/>
</dbReference>
<dbReference type="EMBL" id="FOTS01000009">
    <property type="protein sequence ID" value="SFL56999.1"/>
    <property type="molecule type" value="Genomic_DNA"/>
</dbReference>